<sequence length="370" mass="39991">MRYWTSVRSLLVVCCLLTLTACTDGEPKRSDDAGLPAPTVSESEMAERIGVYAERIQDEVLDPTFTFPPKWEVAQSAPQPATCADLPVKGPDWGVVPARDYDINVASEDESKYVEAVKTWLGKNGFTELSNSAEPSATASAEPTGAGSLSARSADGISVRLDVDVLGTISLAFHGPCAWPSNRPNGPTPSALPPMPTPSWPIQAAADELACEKPERYAYNPKGKRYAGKGPHWITLVQVGRDEERHGGKFFIPSEWQPWVRGEAYGTLDRSRVQLVACLTATPGAPTGRQVTCQFETRAVNFALYEATYHVSVREAATGRQVASFSFPGTLNDQDSCPSLVVYRPGDGILRGIDVDAFHAALRPLVKPAK</sequence>
<proteinExistence type="predicted"/>
<reference evidence="3 4" key="1">
    <citation type="submission" date="2024-01" db="EMBL/GenBank/DDBJ databases">
        <title>Genome insights into Plantactinospora veratri sp. nov.</title>
        <authorList>
            <person name="Wang L."/>
        </authorList>
    </citation>
    <scope>NUCLEOTIDE SEQUENCE [LARGE SCALE GENOMIC DNA]</scope>
    <source>
        <strain evidence="3 4">NEAU-FHS4</strain>
    </source>
</reference>
<keyword evidence="4" id="KW-1185">Reference proteome</keyword>
<dbReference type="PROSITE" id="PS51257">
    <property type="entry name" value="PROKAR_LIPOPROTEIN"/>
    <property type="match status" value="1"/>
</dbReference>
<evidence type="ECO:0000313" key="3">
    <source>
        <dbReference type="EMBL" id="MEE6308441.1"/>
    </source>
</evidence>
<dbReference type="EMBL" id="JAZGQL010000010">
    <property type="protein sequence ID" value="MEE6308441.1"/>
    <property type="molecule type" value="Genomic_DNA"/>
</dbReference>
<evidence type="ECO:0000256" key="1">
    <source>
        <dbReference type="SAM" id="MobiDB-lite"/>
    </source>
</evidence>
<evidence type="ECO:0000256" key="2">
    <source>
        <dbReference type="SAM" id="SignalP"/>
    </source>
</evidence>
<gene>
    <name evidence="3" type="ORF">V1634_16560</name>
</gene>
<protein>
    <recommendedName>
        <fullName evidence="5">DUF3558 domain-containing protein</fullName>
    </recommendedName>
</protein>
<feature type="compositionally biased region" description="Low complexity" evidence="1">
    <location>
        <begin position="131"/>
        <end position="144"/>
    </location>
</feature>
<name>A0ABU7SEU4_9ACTN</name>
<evidence type="ECO:0000313" key="4">
    <source>
        <dbReference type="Proteomes" id="UP001339911"/>
    </source>
</evidence>
<dbReference type="RefSeq" id="WP_331208720.1">
    <property type="nucleotide sequence ID" value="NZ_JAZGQL010000010.1"/>
</dbReference>
<accession>A0ABU7SEU4</accession>
<keyword evidence="2" id="KW-0732">Signal</keyword>
<comment type="caution">
    <text evidence="3">The sequence shown here is derived from an EMBL/GenBank/DDBJ whole genome shotgun (WGS) entry which is preliminary data.</text>
</comment>
<feature type="chain" id="PRO_5046316556" description="DUF3558 domain-containing protein" evidence="2">
    <location>
        <begin position="24"/>
        <end position="370"/>
    </location>
</feature>
<feature type="region of interest" description="Disordered" evidence="1">
    <location>
        <begin position="131"/>
        <end position="151"/>
    </location>
</feature>
<feature type="signal peptide" evidence="2">
    <location>
        <begin position="1"/>
        <end position="23"/>
    </location>
</feature>
<dbReference type="Proteomes" id="UP001339911">
    <property type="component" value="Unassembled WGS sequence"/>
</dbReference>
<organism evidence="3 4">
    <name type="scientific">Plantactinospora veratri</name>
    <dbReference type="NCBI Taxonomy" id="1436122"/>
    <lineage>
        <taxon>Bacteria</taxon>
        <taxon>Bacillati</taxon>
        <taxon>Actinomycetota</taxon>
        <taxon>Actinomycetes</taxon>
        <taxon>Micromonosporales</taxon>
        <taxon>Micromonosporaceae</taxon>
        <taxon>Plantactinospora</taxon>
    </lineage>
</organism>
<evidence type="ECO:0008006" key="5">
    <source>
        <dbReference type="Google" id="ProtNLM"/>
    </source>
</evidence>